<accession>A0ACB7T744</accession>
<organism evidence="1 2">
    <name type="scientific">Hyalomma asiaticum</name>
    <name type="common">Tick</name>
    <dbReference type="NCBI Taxonomy" id="266040"/>
    <lineage>
        <taxon>Eukaryota</taxon>
        <taxon>Metazoa</taxon>
        <taxon>Ecdysozoa</taxon>
        <taxon>Arthropoda</taxon>
        <taxon>Chelicerata</taxon>
        <taxon>Arachnida</taxon>
        <taxon>Acari</taxon>
        <taxon>Parasitiformes</taxon>
        <taxon>Ixodida</taxon>
        <taxon>Ixodoidea</taxon>
        <taxon>Ixodidae</taxon>
        <taxon>Hyalomminae</taxon>
        <taxon>Hyalomma</taxon>
    </lineage>
</organism>
<protein>
    <submittedName>
        <fullName evidence="1">Uncharacterized protein</fullName>
    </submittedName>
</protein>
<keyword evidence="2" id="KW-1185">Reference proteome</keyword>
<gene>
    <name evidence="1" type="ORF">HPB50_010742</name>
</gene>
<dbReference type="Proteomes" id="UP000821845">
    <property type="component" value="Chromosome 10"/>
</dbReference>
<comment type="caution">
    <text evidence="1">The sequence shown here is derived from an EMBL/GenBank/DDBJ whole genome shotgun (WGS) entry which is preliminary data.</text>
</comment>
<name>A0ACB7T744_HYAAI</name>
<dbReference type="EMBL" id="CM023490">
    <property type="protein sequence ID" value="KAH6942800.1"/>
    <property type="molecule type" value="Genomic_DNA"/>
</dbReference>
<evidence type="ECO:0000313" key="1">
    <source>
        <dbReference type="EMBL" id="KAH6942800.1"/>
    </source>
</evidence>
<proteinExistence type="predicted"/>
<evidence type="ECO:0000313" key="2">
    <source>
        <dbReference type="Proteomes" id="UP000821845"/>
    </source>
</evidence>
<sequence>MADLSGFVRLEAGGFDYLFLMSFCRRITGVDEAWMALSDSMKLVLACHRMSTVVHELSPSVTYFIQSSAALGQDVTGKINNDVVDSYLVQWVSSQQRWRNAE</sequence>
<reference evidence="1" key="1">
    <citation type="submission" date="2020-05" db="EMBL/GenBank/DDBJ databases">
        <title>Large-scale comparative analyses of tick genomes elucidate their genetic diversity and vector capacities.</title>
        <authorList>
            <person name="Jia N."/>
            <person name="Wang J."/>
            <person name="Shi W."/>
            <person name="Du L."/>
            <person name="Sun Y."/>
            <person name="Zhan W."/>
            <person name="Jiang J."/>
            <person name="Wang Q."/>
            <person name="Zhang B."/>
            <person name="Ji P."/>
            <person name="Sakyi L.B."/>
            <person name="Cui X."/>
            <person name="Yuan T."/>
            <person name="Jiang B."/>
            <person name="Yang W."/>
            <person name="Lam T.T.-Y."/>
            <person name="Chang Q."/>
            <person name="Ding S."/>
            <person name="Wang X."/>
            <person name="Zhu J."/>
            <person name="Ruan X."/>
            <person name="Zhao L."/>
            <person name="Wei J."/>
            <person name="Que T."/>
            <person name="Du C."/>
            <person name="Cheng J."/>
            <person name="Dai P."/>
            <person name="Han X."/>
            <person name="Huang E."/>
            <person name="Gao Y."/>
            <person name="Liu J."/>
            <person name="Shao H."/>
            <person name="Ye R."/>
            <person name="Li L."/>
            <person name="Wei W."/>
            <person name="Wang X."/>
            <person name="Wang C."/>
            <person name="Yang T."/>
            <person name="Huo Q."/>
            <person name="Li W."/>
            <person name="Guo W."/>
            <person name="Chen H."/>
            <person name="Zhou L."/>
            <person name="Ni X."/>
            <person name="Tian J."/>
            <person name="Zhou Y."/>
            <person name="Sheng Y."/>
            <person name="Liu T."/>
            <person name="Pan Y."/>
            <person name="Xia L."/>
            <person name="Li J."/>
            <person name="Zhao F."/>
            <person name="Cao W."/>
        </authorList>
    </citation>
    <scope>NUCLEOTIDE SEQUENCE</scope>
    <source>
        <strain evidence="1">Hyas-2018</strain>
    </source>
</reference>